<feature type="transmembrane region" description="Helical" evidence="2">
    <location>
        <begin position="6"/>
        <end position="25"/>
    </location>
</feature>
<keyword evidence="2" id="KW-0812">Transmembrane</keyword>
<gene>
    <name evidence="3" type="ORF">BDK89_4041</name>
</gene>
<dbReference type="Proteomes" id="UP000294558">
    <property type="component" value="Unassembled WGS sequence"/>
</dbReference>
<proteinExistence type="predicted"/>
<keyword evidence="2" id="KW-0472">Membrane</keyword>
<protein>
    <submittedName>
        <fullName evidence="3">Uncharacterized protein</fullName>
    </submittedName>
</protein>
<feature type="region of interest" description="Disordered" evidence="1">
    <location>
        <begin position="31"/>
        <end position="79"/>
    </location>
</feature>
<keyword evidence="4" id="KW-1185">Reference proteome</keyword>
<dbReference type="RefSeq" id="WP_133870642.1">
    <property type="nucleotide sequence ID" value="NZ_SOAU01000001.1"/>
</dbReference>
<accession>A0A4R7I484</accession>
<evidence type="ECO:0000256" key="1">
    <source>
        <dbReference type="SAM" id="MobiDB-lite"/>
    </source>
</evidence>
<keyword evidence="2" id="KW-1133">Transmembrane helix</keyword>
<evidence type="ECO:0000256" key="2">
    <source>
        <dbReference type="SAM" id="Phobius"/>
    </source>
</evidence>
<sequence>MSVIAWIVVVAAVLAVVGFVVWFVTARKFPEQAASHGTDRPFEDESGRGEQPGEVRERPAGPGAESQRPDGRGTLRPGP</sequence>
<dbReference type="AlphaFoldDB" id="A0A4R7I484"/>
<reference evidence="3 4" key="1">
    <citation type="submission" date="2019-03" db="EMBL/GenBank/DDBJ databases">
        <title>Sequencing the genomes of 1000 actinobacteria strains.</title>
        <authorList>
            <person name="Klenk H.-P."/>
        </authorList>
    </citation>
    <scope>NUCLEOTIDE SEQUENCE [LARGE SCALE GENOMIC DNA]</scope>
    <source>
        <strain evidence="3 4">DSM 18936</strain>
    </source>
</reference>
<evidence type="ECO:0000313" key="3">
    <source>
        <dbReference type="EMBL" id="TDT18421.1"/>
    </source>
</evidence>
<organism evidence="3 4">
    <name type="scientific">Ilumatobacter fluminis</name>
    <dbReference type="NCBI Taxonomy" id="467091"/>
    <lineage>
        <taxon>Bacteria</taxon>
        <taxon>Bacillati</taxon>
        <taxon>Actinomycetota</taxon>
        <taxon>Acidimicrobiia</taxon>
        <taxon>Acidimicrobiales</taxon>
        <taxon>Ilumatobacteraceae</taxon>
        <taxon>Ilumatobacter</taxon>
    </lineage>
</organism>
<comment type="caution">
    <text evidence="3">The sequence shown here is derived from an EMBL/GenBank/DDBJ whole genome shotgun (WGS) entry which is preliminary data.</text>
</comment>
<dbReference type="EMBL" id="SOAU01000001">
    <property type="protein sequence ID" value="TDT18421.1"/>
    <property type="molecule type" value="Genomic_DNA"/>
</dbReference>
<evidence type="ECO:0000313" key="4">
    <source>
        <dbReference type="Proteomes" id="UP000294558"/>
    </source>
</evidence>
<feature type="compositionally biased region" description="Basic and acidic residues" evidence="1">
    <location>
        <begin position="37"/>
        <end position="59"/>
    </location>
</feature>
<name>A0A4R7I484_9ACTN</name>